<dbReference type="GO" id="GO:0006751">
    <property type="term" value="P:glutathione catabolic process"/>
    <property type="evidence" value="ECO:0007669"/>
    <property type="project" value="InterPro"/>
</dbReference>
<proteinExistence type="predicted"/>
<keyword evidence="2" id="KW-0456">Lyase</keyword>
<keyword evidence="3" id="KW-0808">Transferase</keyword>
<sequence>MPMWVFGYGSLLWKPGFTPAAEVVAHLSGYARSFCMSSIHHRGSVEHPGLVLALDAQPGAACTGLALQVASGEEDTVLSYLRERELVSSAYIEKRLPVELSDGRTVEAVTYVIDAAHVQYCGGMPLEAQARIIAHAHGGMGPNAEYLWNTARHLDDLGLSDADLTWLAARVTEILG</sequence>
<accession>A0A7L9WQ86</accession>
<dbReference type="PANTHER" id="PTHR12192:SF2">
    <property type="entry name" value="GLUTATHIONE-SPECIFIC GAMMA-GLUTAMYLCYCLOTRANSFERASE 2"/>
    <property type="match status" value="1"/>
</dbReference>
<dbReference type="Pfam" id="PF04752">
    <property type="entry name" value="ChaC"/>
    <property type="match status" value="1"/>
</dbReference>
<dbReference type="KEGG" id="pshq:F3W81_18015"/>
<name>A0A7L9WQ86_9RHOB</name>
<dbReference type="RefSeq" id="WP_193080746.1">
    <property type="nucleotide sequence ID" value="NZ_CP045201.1"/>
</dbReference>
<dbReference type="GO" id="GO:0016740">
    <property type="term" value="F:transferase activity"/>
    <property type="evidence" value="ECO:0007669"/>
    <property type="project" value="UniProtKB-KW"/>
</dbReference>
<dbReference type="InterPro" id="IPR036568">
    <property type="entry name" value="GGCT-like_sf"/>
</dbReference>
<gene>
    <name evidence="3" type="ORF">F3W81_18015</name>
</gene>
<evidence type="ECO:0000313" key="3">
    <source>
        <dbReference type="EMBL" id="QOL82545.1"/>
    </source>
</evidence>
<keyword evidence="4" id="KW-1185">Reference proteome</keyword>
<dbReference type="SUPFAM" id="SSF110857">
    <property type="entry name" value="Gamma-glutamyl cyclotransferase-like"/>
    <property type="match status" value="1"/>
</dbReference>
<dbReference type="GO" id="GO:0005737">
    <property type="term" value="C:cytoplasm"/>
    <property type="evidence" value="ECO:0007669"/>
    <property type="project" value="TreeGrafter"/>
</dbReference>
<evidence type="ECO:0000256" key="2">
    <source>
        <dbReference type="ARBA" id="ARBA00023239"/>
    </source>
</evidence>
<dbReference type="Gene3D" id="3.10.490.10">
    <property type="entry name" value="Gamma-glutamyl cyclotransferase-like"/>
    <property type="match status" value="1"/>
</dbReference>
<dbReference type="GO" id="GO:0061928">
    <property type="term" value="F:glutathione specific gamma-glutamylcyclotransferase activity"/>
    <property type="evidence" value="ECO:0007669"/>
    <property type="project" value="UniProtKB-EC"/>
</dbReference>
<organism evidence="3 4">
    <name type="scientific">Pseudooceanicola spongiae</name>
    <dbReference type="NCBI Taxonomy" id="2613965"/>
    <lineage>
        <taxon>Bacteria</taxon>
        <taxon>Pseudomonadati</taxon>
        <taxon>Pseudomonadota</taxon>
        <taxon>Alphaproteobacteria</taxon>
        <taxon>Rhodobacterales</taxon>
        <taxon>Paracoccaceae</taxon>
        <taxon>Pseudooceanicola</taxon>
    </lineage>
</organism>
<reference evidence="3 4" key="1">
    <citation type="submission" date="2019-10" db="EMBL/GenBank/DDBJ databases">
        <title>Pseudopuniceibacterium sp. HQ09 islated from Antarctica.</title>
        <authorList>
            <person name="Liao L."/>
            <person name="Su S."/>
            <person name="Chen B."/>
            <person name="Yu Y."/>
        </authorList>
    </citation>
    <scope>NUCLEOTIDE SEQUENCE [LARGE SCALE GENOMIC DNA]</scope>
    <source>
        <strain evidence="3 4">HQ09</strain>
    </source>
</reference>
<dbReference type="EC" id="4.3.2.7" evidence="1"/>
<dbReference type="Proteomes" id="UP000594118">
    <property type="component" value="Chromosome"/>
</dbReference>
<dbReference type="PANTHER" id="PTHR12192">
    <property type="entry name" value="CATION TRANSPORT PROTEIN CHAC-RELATED"/>
    <property type="match status" value="1"/>
</dbReference>
<evidence type="ECO:0000256" key="1">
    <source>
        <dbReference type="ARBA" id="ARBA00012344"/>
    </source>
</evidence>
<dbReference type="CDD" id="cd06661">
    <property type="entry name" value="GGCT_like"/>
    <property type="match status" value="1"/>
</dbReference>
<dbReference type="InterPro" id="IPR013024">
    <property type="entry name" value="GGCT-like"/>
</dbReference>
<evidence type="ECO:0000313" key="4">
    <source>
        <dbReference type="Proteomes" id="UP000594118"/>
    </source>
</evidence>
<dbReference type="InterPro" id="IPR006840">
    <property type="entry name" value="ChaC"/>
</dbReference>
<dbReference type="AlphaFoldDB" id="A0A7L9WQ86"/>
<protein>
    <recommendedName>
        <fullName evidence="1">glutathione-specific gamma-glutamylcyclotransferase</fullName>
        <ecNumber evidence="1">4.3.2.7</ecNumber>
    </recommendedName>
</protein>
<dbReference type="EMBL" id="CP045201">
    <property type="protein sequence ID" value="QOL82545.1"/>
    <property type="molecule type" value="Genomic_DNA"/>
</dbReference>